<dbReference type="Pfam" id="PF10294">
    <property type="entry name" value="Methyltransf_16"/>
    <property type="match status" value="1"/>
</dbReference>
<keyword evidence="2" id="KW-1185">Reference proteome</keyword>
<dbReference type="InParanoid" id="A0A177BTL5"/>
<dbReference type="InterPro" id="IPR019410">
    <property type="entry name" value="Methyltransf_16"/>
</dbReference>
<evidence type="ECO:0000313" key="1">
    <source>
        <dbReference type="EMBL" id="OAF98752.1"/>
    </source>
</evidence>
<gene>
    <name evidence="1" type="ORF">CC84DRAFT_1169906</name>
</gene>
<dbReference type="AlphaFoldDB" id="A0A177BTL5"/>
<proteinExistence type="predicted"/>
<protein>
    <submittedName>
        <fullName evidence="1">Uncharacterized protein</fullName>
    </submittedName>
</protein>
<dbReference type="PANTHER" id="PTHR14614">
    <property type="entry name" value="HEPATOCELLULAR CARCINOMA-ASSOCIATED ANTIGEN"/>
    <property type="match status" value="1"/>
</dbReference>
<dbReference type="GO" id="GO:0008757">
    <property type="term" value="F:S-adenosylmethionine-dependent methyltransferase activity"/>
    <property type="evidence" value="ECO:0007669"/>
    <property type="project" value="UniProtKB-ARBA"/>
</dbReference>
<dbReference type="GO" id="GO:0005829">
    <property type="term" value="C:cytosol"/>
    <property type="evidence" value="ECO:0007669"/>
    <property type="project" value="TreeGrafter"/>
</dbReference>
<reference evidence="1 2" key="1">
    <citation type="submission" date="2016-05" db="EMBL/GenBank/DDBJ databases">
        <title>Comparative analysis of secretome profiles of manganese(II)-oxidizing ascomycete fungi.</title>
        <authorList>
            <consortium name="DOE Joint Genome Institute"/>
            <person name="Zeiner C.A."/>
            <person name="Purvine S.O."/>
            <person name="Zink E.M."/>
            <person name="Wu S."/>
            <person name="Pasa-Tolic L."/>
            <person name="Chaput D.L."/>
            <person name="Haridas S."/>
            <person name="Grigoriev I.V."/>
            <person name="Santelli C.M."/>
            <person name="Hansel C.M."/>
        </authorList>
    </citation>
    <scope>NUCLEOTIDE SEQUENCE [LARGE SCALE GENOMIC DNA]</scope>
    <source>
        <strain evidence="1 2">AP3s5-JAC2a</strain>
    </source>
</reference>
<evidence type="ECO:0000313" key="2">
    <source>
        <dbReference type="Proteomes" id="UP000077069"/>
    </source>
</evidence>
<accession>A0A177BTL5</accession>
<dbReference type="EMBL" id="KV441564">
    <property type="protein sequence ID" value="OAF98752.1"/>
    <property type="molecule type" value="Genomic_DNA"/>
</dbReference>
<dbReference type="OrthoDB" id="413520at2759"/>
<dbReference type="PANTHER" id="PTHR14614:SF132">
    <property type="entry name" value="PROTEIN-LYSINE METHYLTRANSFERASE C42C1.13"/>
    <property type="match status" value="1"/>
</dbReference>
<dbReference type="STRING" id="1460663.A0A177BTL5"/>
<organism evidence="1 2">
    <name type="scientific">Paraphaeosphaeria sporulosa</name>
    <dbReference type="NCBI Taxonomy" id="1460663"/>
    <lineage>
        <taxon>Eukaryota</taxon>
        <taxon>Fungi</taxon>
        <taxon>Dikarya</taxon>
        <taxon>Ascomycota</taxon>
        <taxon>Pezizomycotina</taxon>
        <taxon>Dothideomycetes</taxon>
        <taxon>Pleosporomycetidae</taxon>
        <taxon>Pleosporales</taxon>
        <taxon>Massarineae</taxon>
        <taxon>Didymosphaeriaceae</taxon>
        <taxon>Paraphaeosphaeria</taxon>
    </lineage>
</organism>
<name>A0A177BTL5_9PLEO</name>
<sequence>MRYIRFLKPPRVVHDKHRPSAHVACLVTITSDLGDSFLPYSLTLSAELIQDEQYASETGLEPDSDSDAQLPAPDTLLSYDNVKAWKTFQWKEGMRSLPITLPLSRNYKQDGVLVVRVGAEPKADSDDFNRMLLEDSPGVVSVWSAPFNLRRSASVARTVERRFKIGSRTHRIFEETGESIARHVWDAGVALSNQLPCLLGHSGIINSMVADSRRRRGHADALLSSACFEPPLRVIELGSGCGMVSIVLSHLVANVEISVTDLAEAQAIAVRNIGFASRCRTNKAVLAFHELDWEHPLRYGGSLERAVDLVVAADCTYNADSSPAFVNTIQHIALQFPYVTVAVAMKKRHASEDVFFSLMSDAKFQMTSSILFPLPGDQSSGEETISLYLFTYLYT</sequence>
<dbReference type="GeneID" id="28763270"/>
<dbReference type="Gene3D" id="3.40.50.150">
    <property type="entry name" value="Vaccinia Virus protein VP39"/>
    <property type="match status" value="1"/>
</dbReference>
<dbReference type="InterPro" id="IPR029063">
    <property type="entry name" value="SAM-dependent_MTases_sf"/>
</dbReference>
<dbReference type="RefSeq" id="XP_018029118.1">
    <property type="nucleotide sequence ID" value="XM_018179784.1"/>
</dbReference>
<dbReference type="SUPFAM" id="SSF53335">
    <property type="entry name" value="S-adenosyl-L-methionine-dependent methyltransferases"/>
    <property type="match status" value="1"/>
</dbReference>
<dbReference type="Proteomes" id="UP000077069">
    <property type="component" value="Unassembled WGS sequence"/>
</dbReference>